<reference evidence="16 17" key="1">
    <citation type="submission" date="2020-12" db="EMBL/GenBank/DDBJ databases">
        <authorList>
            <person name="Shan Y."/>
        </authorList>
    </citation>
    <scope>NUCLEOTIDE SEQUENCE [LARGE SCALE GENOMIC DNA]</scope>
    <source>
        <strain evidence="17">csc3.9</strain>
    </source>
</reference>
<gene>
    <name evidence="16" type="ORF">I6N98_18290</name>
</gene>
<evidence type="ECO:0000256" key="1">
    <source>
        <dbReference type="ARBA" id="ARBA00004571"/>
    </source>
</evidence>
<dbReference type="EMBL" id="CP066167">
    <property type="protein sequence ID" value="QQD18257.1"/>
    <property type="molecule type" value="Genomic_DNA"/>
</dbReference>
<keyword evidence="17" id="KW-1185">Reference proteome</keyword>
<dbReference type="InterPro" id="IPR000531">
    <property type="entry name" value="Beta-barrel_TonB"/>
</dbReference>
<evidence type="ECO:0000256" key="2">
    <source>
        <dbReference type="ARBA" id="ARBA00022448"/>
    </source>
</evidence>
<dbReference type="InterPro" id="IPR039426">
    <property type="entry name" value="TonB-dep_rcpt-like"/>
</dbReference>
<evidence type="ECO:0000259" key="14">
    <source>
        <dbReference type="Pfam" id="PF00593"/>
    </source>
</evidence>
<dbReference type="PROSITE" id="PS52016">
    <property type="entry name" value="TONB_DEPENDENT_REC_3"/>
    <property type="match status" value="1"/>
</dbReference>
<keyword evidence="6" id="KW-0408">Iron</keyword>
<keyword evidence="2 11" id="KW-0813">Transport</keyword>
<dbReference type="Proteomes" id="UP000596063">
    <property type="component" value="Chromosome"/>
</dbReference>
<protein>
    <submittedName>
        <fullName evidence="16">TonB-dependent receptor</fullName>
    </submittedName>
</protein>
<dbReference type="GO" id="GO:0006826">
    <property type="term" value="P:iron ion transport"/>
    <property type="evidence" value="ECO:0007669"/>
    <property type="project" value="UniProtKB-KW"/>
</dbReference>
<keyword evidence="4" id="KW-0410">Iron transport</keyword>
<evidence type="ECO:0000256" key="13">
    <source>
        <dbReference type="SAM" id="SignalP"/>
    </source>
</evidence>
<comment type="similarity">
    <text evidence="11 12">Belongs to the TonB-dependent receptor family.</text>
</comment>
<evidence type="ECO:0000256" key="9">
    <source>
        <dbReference type="ARBA" id="ARBA00023136"/>
    </source>
</evidence>
<evidence type="ECO:0000256" key="3">
    <source>
        <dbReference type="ARBA" id="ARBA00022452"/>
    </source>
</evidence>
<dbReference type="PANTHER" id="PTHR32552">
    <property type="entry name" value="FERRICHROME IRON RECEPTOR-RELATED"/>
    <property type="match status" value="1"/>
</dbReference>
<feature type="domain" description="TonB-dependent receptor plug" evidence="15">
    <location>
        <begin position="58"/>
        <end position="171"/>
    </location>
</feature>
<evidence type="ECO:0000313" key="16">
    <source>
        <dbReference type="EMBL" id="QQD18257.1"/>
    </source>
</evidence>
<dbReference type="Pfam" id="PF07715">
    <property type="entry name" value="Plug"/>
    <property type="match status" value="1"/>
</dbReference>
<sequence length="859" mass="92790">MSYTPLKKIFQPCLLALGVASAGAAVNAQESSQDTVAPKRVLELEEVTVTAQRREESAQDVAISVTVFDQEQIANANMTNSGDLATYTPSLSVNTRFGNENTSFAIRGFTQSLRTTASVATYFAEVVAPRGQTSQTSGDGAGPGTLFDLENVQVLKGPQGTLFGRNTTGGAVLLVPNKPTDLVEGYVEYTNGDIGTERLQAVVNVPVSDNFKLRLGFDSNERDGHLNNVTDIGASSLGDTDYVAGRVSVLWDITDRLENYTIFTYTDSESNGYTSQLFDCNTNASPADNPFFIFTGPACQNQLAQQEANGQDGFYDLVSTVNTPITTIEEFRVINTTTWEINENLILKNIAAYAHLETVNGSDIFGTQFSETAAGLSLGVPVLELVPNLLDSLGLNNLAILPSLADPNREFAVGVSTINRNFPVTSQETFVEEIQLQGMAMEGRMIWQGGLYYETSQPDGFSGNNSASFLSCELSTIEGNDPSEYNCMDPLGGLLGGVLVQEYQTEYLNQAVYAQATYDFLDSLSGTLGLRYTRDETEGFGIKTRHTFILDQAQAPIVTKSRPKVESEAPTGMLELNYRPLENVMTYAKYTRGYRQGSVNLAADPGLDTHDYETVDTYEIGAKTSFGGPIPGRFNISAFYNELTDMQLQNGYISSTAGPTTAITNAGEAEIQGFEIESFLRVSESLSLNLSYSFLDTELLKQGTVSPETIAAAVTEASGNPISGQLAGATFVPIADVGDELPFSPEQSIVASLNYLVPVPGEWGVVNLGATYVYTGEQRAAASSATPHAILPDYELLNLNASWLGIMGSNFELTVFGTNVLEEEYLTYVSGVYNTLSFETRQVGLPKLIGARLRYNFGG</sequence>
<dbReference type="Gene3D" id="2.40.170.20">
    <property type="entry name" value="TonB-dependent receptor, beta-barrel domain"/>
    <property type="match status" value="2"/>
</dbReference>
<keyword evidence="7" id="KW-0406">Ion transport</keyword>
<dbReference type="KEGG" id="snan:I6N98_18290"/>
<evidence type="ECO:0000256" key="5">
    <source>
        <dbReference type="ARBA" id="ARBA00022692"/>
    </source>
</evidence>
<comment type="subcellular location">
    <subcellularLocation>
        <location evidence="1 11">Cell outer membrane</location>
        <topology evidence="1 11">Multi-pass membrane protein</topology>
    </subcellularLocation>
</comment>
<accession>A0A7T4R0X9</accession>
<evidence type="ECO:0000256" key="12">
    <source>
        <dbReference type="RuleBase" id="RU003357"/>
    </source>
</evidence>
<dbReference type="PANTHER" id="PTHR32552:SF81">
    <property type="entry name" value="TONB-DEPENDENT OUTER MEMBRANE RECEPTOR"/>
    <property type="match status" value="1"/>
</dbReference>
<evidence type="ECO:0000256" key="6">
    <source>
        <dbReference type="ARBA" id="ARBA00023004"/>
    </source>
</evidence>
<evidence type="ECO:0000313" key="17">
    <source>
        <dbReference type="Proteomes" id="UP000596063"/>
    </source>
</evidence>
<evidence type="ECO:0000256" key="10">
    <source>
        <dbReference type="ARBA" id="ARBA00023237"/>
    </source>
</evidence>
<evidence type="ECO:0000256" key="7">
    <source>
        <dbReference type="ARBA" id="ARBA00023065"/>
    </source>
</evidence>
<dbReference type="RefSeq" id="WP_198569755.1">
    <property type="nucleotide sequence ID" value="NZ_CP066167.1"/>
</dbReference>
<keyword evidence="9 11" id="KW-0472">Membrane</keyword>
<evidence type="ECO:0000259" key="15">
    <source>
        <dbReference type="Pfam" id="PF07715"/>
    </source>
</evidence>
<name>A0A7T4R0X9_9GAMM</name>
<evidence type="ECO:0000256" key="11">
    <source>
        <dbReference type="PROSITE-ProRule" id="PRU01360"/>
    </source>
</evidence>
<keyword evidence="3 11" id="KW-1134">Transmembrane beta strand</keyword>
<keyword evidence="13" id="KW-0732">Signal</keyword>
<dbReference type="AlphaFoldDB" id="A0A7T4R0X9"/>
<keyword evidence="8 12" id="KW-0798">TonB box</keyword>
<dbReference type="GO" id="GO:0009279">
    <property type="term" value="C:cell outer membrane"/>
    <property type="evidence" value="ECO:0007669"/>
    <property type="project" value="UniProtKB-SubCell"/>
</dbReference>
<feature type="signal peptide" evidence="13">
    <location>
        <begin position="1"/>
        <end position="24"/>
    </location>
</feature>
<keyword evidence="10 11" id="KW-0998">Cell outer membrane</keyword>
<evidence type="ECO:0000256" key="8">
    <source>
        <dbReference type="ARBA" id="ARBA00023077"/>
    </source>
</evidence>
<organism evidence="16 17">
    <name type="scientific">Spongiibacter nanhainus</name>
    <dbReference type="NCBI Taxonomy" id="2794344"/>
    <lineage>
        <taxon>Bacteria</taxon>
        <taxon>Pseudomonadati</taxon>
        <taxon>Pseudomonadota</taxon>
        <taxon>Gammaproteobacteria</taxon>
        <taxon>Cellvibrionales</taxon>
        <taxon>Spongiibacteraceae</taxon>
        <taxon>Spongiibacter</taxon>
    </lineage>
</organism>
<dbReference type="SUPFAM" id="SSF56935">
    <property type="entry name" value="Porins"/>
    <property type="match status" value="1"/>
</dbReference>
<keyword evidence="16" id="KW-0675">Receptor</keyword>
<evidence type="ECO:0000256" key="4">
    <source>
        <dbReference type="ARBA" id="ARBA00022496"/>
    </source>
</evidence>
<keyword evidence="5 11" id="KW-0812">Transmembrane</keyword>
<feature type="chain" id="PRO_5032437873" evidence="13">
    <location>
        <begin position="25"/>
        <end position="859"/>
    </location>
</feature>
<dbReference type="InterPro" id="IPR012910">
    <property type="entry name" value="Plug_dom"/>
</dbReference>
<dbReference type="Pfam" id="PF00593">
    <property type="entry name" value="TonB_dep_Rec_b-barrel"/>
    <property type="match status" value="1"/>
</dbReference>
<proteinExistence type="inferred from homology"/>
<feature type="domain" description="TonB-dependent receptor-like beta-barrel" evidence="14">
    <location>
        <begin position="483"/>
        <end position="819"/>
    </location>
</feature>
<dbReference type="InterPro" id="IPR036942">
    <property type="entry name" value="Beta-barrel_TonB_sf"/>
</dbReference>